<organism evidence="1 2">
    <name type="scientific">SAR86 cluster bacterium</name>
    <dbReference type="NCBI Taxonomy" id="2030880"/>
    <lineage>
        <taxon>Bacteria</taxon>
        <taxon>Pseudomonadati</taxon>
        <taxon>Pseudomonadota</taxon>
        <taxon>Gammaproteobacteria</taxon>
        <taxon>SAR86 cluster</taxon>
    </lineage>
</organism>
<sequence>MLKTLPITSHHLAICESNFLRLSKLLKSFSMKKYFFETINPDFSNQQISFLVLSKTQHTVVIEAKQITSNEIKLNEFVLRIQISLDAKLAEVTSYQGEKPIPFFIHKSVIQSWDEKKQQNRFLTEWLESIFLSGISSKDNIKNIINNE</sequence>
<gene>
    <name evidence="1" type="ORF">EVA96_00540</name>
</gene>
<name>A0A520MPY3_9GAMM</name>
<protein>
    <submittedName>
        <fullName evidence="1">DUF1249 domain-containing protein</fullName>
    </submittedName>
</protein>
<accession>A0A520MPY3</accession>
<dbReference type="AlphaFoldDB" id="A0A520MPY3"/>
<dbReference type="EMBL" id="SHBI01000001">
    <property type="protein sequence ID" value="RZO23287.1"/>
    <property type="molecule type" value="Genomic_DNA"/>
</dbReference>
<evidence type="ECO:0000313" key="2">
    <source>
        <dbReference type="Proteomes" id="UP000315782"/>
    </source>
</evidence>
<proteinExistence type="predicted"/>
<comment type="caution">
    <text evidence="1">The sequence shown here is derived from an EMBL/GenBank/DDBJ whole genome shotgun (WGS) entry which is preliminary data.</text>
</comment>
<dbReference type="Proteomes" id="UP000315782">
    <property type="component" value="Unassembled WGS sequence"/>
</dbReference>
<evidence type="ECO:0000313" key="1">
    <source>
        <dbReference type="EMBL" id="RZO23287.1"/>
    </source>
</evidence>
<dbReference type="InterPro" id="IPR009659">
    <property type="entry name" value="DUF1249"/>
</dbReference>
<dbReference type="Pfam" id="PF06853">
    <property type="entry name" value="DUF1249"/>
    <property type="match status" value="1"/>
</dbReference>
<reference evidence="1 2" key="1">
    <citation type="submission" date="2019-02" db="EMBL/GenBank/DDBJ databases">
        <title>Prokaryotic population dynamics and viral predation in marine succession experiment using metagenomics: the confinement effect.</title>
        <authorList>
            <person name="Haro-Moreno J.M."/>
            <person name="Rodriguez-Valera F."/>
            <person name="Lopez-Perez M."/>
        </authorList>
    </citation>
    <scope>NUCLEOTIDE SEQUENCE [LARGE SCALE GENOMIC DNA]</scope>
    <source>
        <strain evidence="1">MED-G163</strain>
    </source>
</reference>